<dbReference type="Gene3D" id="3.20.20.100">
    <property type="entry name" value="NADP-dependent oxidoreductase domain"/>
    <property type="match status" value="1"/>
</dbReference>
<dbReference type="PANTHER" id="PTHR43364">
    <property type="entry name" value="NADH-SPECIFIC METHYLGLYOXAL REDUCTASE-RELATED"/>
    <property type="match status" value="1"/>
</dbReference>
<dbReference type="RefSeq" id="WP_064951351.1">
    <property type="nucleotide sequence ID" value="NZ_LZJS01000063.1"/>
</dbReference>
<comment type="caution">
    <text evidence="3">The sequence shown here is derived from an EMBL/GenBank/DDBJ whole genome shotgun (WGS) entry which is preliminary data.</text>
</comment>
<dbReference type="FunFam" id="3.20.20.100:FF:000004">
    <property type="entry name" value="Oxidoreductase, aldo/keto reductase"/>
    <property type="match status" value="1"/>
</dbReference>
<organism evidence="3 4">
    <name type="scientific">Mycobacterium colombiense</name>
    <dbReference type="NCBI Taxonomy" id="339268"/>
    <lineage>
        <taxon>Bacteria</taxon>
        <taxon>Bacillati</taxon>
        <taxon>Actinomycetota</taxon>
        <taxon>Actinomycetes</taxon>
        <taxon>Mycobacteriales</taxon>
        <taxon>Mycobacteriaceae</taxon>
        <taxon>Mycobacterium</taxon>
        <taxon>Mycobacterium avium complex (MAC)</taxon>
    </lineage>
</organism>
<dbReference type="AlphaFoldDB" id="A0A1A2SFA2"/>
<dbReference type="PANTHER" id="PTHR43364:SF4">
    <property type="entry name" value="NAD(P)-LINKED OXIDOREDUCTASE SUPERFAMILY PROTEIN"/>
    <property type="match status" value="1"/>
</dbReference>
<proteinExistence type="predicted"/>
<dbReference type="InterPro" id="IPR050523">
    <property type="entry name" value="AKR_Detox_Biosynth"/>
</dbReference>
<feature type="domain" description="NADP-dependent oxidoreductase" evidence="2">
    <location>
        <begin position="21"/>
        <end position="319"/>
    </location>
</feature>
<keyword evidence="1" id="KW-0560">Oxidoreductase</keyword>
<dbReference type="CDD" id="cd19080">
    <property type="entry name" value="AKR_AKR9A_9B"/>
    <property type="match status" value="1"/>
</dbReference>
<name>A0A1A2SFA2_9MYCO</name>
<dbReference type="InterPro" id="IPR023210">
    <property type="entry name" value="NADP_OxRdtase_dom"/>
</dbReference>
<dbReference type="Proteomes" id="UP000093861">
    <property type="component" value="Unassembled WGS sequence"/>
</dbReference>
<dbReference type="GO" id="GO:0005829">
    <property type="term" value="C:cytosol"/>
    <property type="evidence" value="ECO:0007669"/>
    <property type="project" value="TreeGrafter"/>
</dbReference>
<evidence type="ECO:0000313" key="3">
    <source>
        <dbReference type="EMBL" id="OBH62725.1"/>
    </source>
</evidence>
<dbReference type="EMBL" id="LZJS01000063">
    <property type="protein sequence ID" value="OBH62725.1"/>
    <property type="molecule type" value="Genomic_DNA"/>
</dbReference>
<dbReference type="InterPro" id="IPR020471">
    <property type="entry name" value="AKR"/>
</dbReference>
<dbReference type="SUPFAM" id="SSF51430">
    <property type="entry name" value="NAD(P)-linked oxidoreductase"/>
    <property type="match status" value="1"/>
</dbReference>
<evidence type="ECO:0000259" key="2">
    <source>
        <dbReference type="Pfam" id="PF00248"/>
    </source>
</evidence>
<reference evidence="3 4" key="1">
    <citation type="submission" date="2016-06" db="EMBL/GenBank/DDBJ databases">
        <authorList>
            <person name="Kjaerup R.B."/>
            <person name="Dalgaard T.S."/>
            <person name="Juul-Madsen H.R."/>
        </authorList>
    </citation>
    <scope>NUCLEOTIDE SEQUENCE [LARGE SCALE GENOMIC DNA]</scope>
    <source>
        <strain evidence="3 4">E2464</strain>
    </source>
</reference>
<accession>A0A1A2SFA2</accession>
<protein>
    <submittedName>
        <fullName evidence="3">Aldo/keto reductase</fullName>
    </submittedName>
</protein>
<dbReference type="PRINTS" id="PR00069">
    <property type="entry name" value="ALDKETRDTASE"/>
</dbReference>
<dbReference type="GO" id="GO:0016491">
    <property type="term" value="F:oxidoreductase activity"/>
    <property type="evidence" value="ECO:0007669"/>
    <property type="project" value="UniProtKB-KW"/>
</dbReference>
<dbReference type="Pfam" id="PF00248">
    <property type="entry name" value="Aldo_ket_red"/>
    <property type="match status" value="1"/>
</dbReference>
<evidence type="ECO:0000256" key="1">
    <source>
        <dbReference type="ARBA" id="ARBA00023002"/>
    </source>
</evidence>
<dbReference type="InterPro" id="IPR036812">
    <property type="entry name" value="NAD(P)_OxRdtase_dom_sf"/>
</dbReference>
<sequence length="364" mass="39827">MGLMPLDQYVTLGRSGLRVSPLCLGAMTFGEDLGWGTSVEESQQIIDRYLDLGGNFIDTANFYTRSHSEKIIGDHIGRHPARRDRLAIATKFSGNLYPGDPNGGGSGRKSLINACENSLRRLQTDYIDLYWLHIWDSNTPIEETMAALEDLVRSGKVRYIGVSDTPAWKIAQANLIAQFRGWSSFVGLQVEYSLLERAIEQDLAPMASEFGLGITPWSPLKGGVLSGKYTRANSGRHNADRGAMVDAFLNEKTYAVIDELEAIAKAHETNVASVALAWVRAQRAVSSVIIGARRLSQLEDNVRAVDVNLSADELARLDAPTKPRFGFPHNMLEMAPGIMNGGTTINGIAGPISEYVMPEGVQPY</sequence>
<gene>
    <name evidence="3" type="ORF">A5685_23995</name>
</gene>
<evidence type="ECO:0000313" key="4">
    <source>
        <dbReference type="Proteomes" id="UP000093861"/>
    </source>
</evidence>